<reference evidence="1" key="1">
    <citation type="journal article" date="2014" name="Front. Microbiol.">
        <title>High frequency of phylogenetically diverse reductive dehalogenase-homologous genes in deep subseafloor sedimentary metagenomes.</title>
        <authorList>
            <person name="Kawai M."/>
            <person name="Futagami T."/>
            <person name="Toyoda A."/>
            <person name="Takaki Y."/>
            <person name="Nishi S."/>
            <person name="Hori S."/>
            <person name="Arai W."/>
            <person name="Tsubouchi T."/>
            <person name="Morono Y."/>
            <person name="Uchiyama I."/>
            <person name="Ito T."/>
            <person name="Fujiyama A."/>
            <person name="Inagaki F."/>
            <person name="Takami H."/>
        </authorList>
    </citation>
    <scope>NUCLEOTIDE SEQUENCE</scope>
    <source>
        <strain evidence="1">Expedition CK06-06</strain>
    </source>
</reference>
<gene>
    <name evidence="1" type="ORF">S01H4_19824</name>
</gene>
<accession>X0YRZ6</accession>
<name>X0YRZ6_9ZZZZ</name>
<feature type="non-terminal residue" evidence="1">
    <location>
        <position position="1"/>
    </location>
</feature>
<proteinExistence type="predicted"/>
<comment type="caution">
    <text evidence="1">The sequence shown here is derived from an EMBL/GenBank/DDBJ whole genome shotgun (WGS) entry which is preliminary data.</text>
</comment>
<dbReference type="AlphaFoldDB" id="X0YRZ6"/>
<evidence type="ECO:0000313" key="1">
    <source>
        <dbReference type="EMBL" id="GAG59224.1"/>
    </source>
</evidence>
<sequence>EDYTEGVFWDTEAIKTFVNATNDSLFDGSNYLLESDANSRVEGEATYTGVAPPLLAVVGAQLRINEYQNGDFKAQYYLSSFYDAHIDTPWLSVDTSNRVVTDGSGTPIFKFKGLMSGSFLDNNKTYKLSCRIWNLTTPSPVFGDAKLLEDGTLKLQENTDYKILE</sequence>
<dbReference type="EMBL" id="BART01008867">
    <property type="protein sequence ID" value="GAG59224.1"/>
    <property type="molecule type" value="Genomic_DNA"/>
</dbReference>
<protein>
    <submittedName>
        <fullName evidence="1">Uncharacterized protein</fullName>
    </submittedName>
</protein>
<organism evidence="1">
    <name type="scientific">marine sediment metagenome</name>
    <dbReference type="NCBI Taxonomy" id="412755"/>
    <lineage>
        <taxon>unclassified sequences</taxon>
        <taxon>metagenomes</taxon>
        <taxon>ecological metagenomes</taxon>
    </lineage>
</organism>